<name>A0ACD3Z4H6_FUSSC</name>
<evidence type="ECO:0000313" key="2">
    <source>
        <dbReference type="Proteomes" id="UP000830768"/>
    </source>
</evidence>
<organism evidence="1 2">
    <name type="scientific">Fusarium solani subsp. cucurbitae</name>
    <name type="common">Neocosmosporum cucurbitae</name>
    <dbReference type="NCBI Taxonomy" id="2747967"/>
    <lineage>
        <taxon>Eukaryota</taxon>
        <taxon>Fungi</taxon>
        <taxon>Dikarya</taxon>
        <taxon>Ascomycota</taxon>
        <taxon>Pezizomycotina</taxon>
        <taxon>Sordariomycetes</taxon>
        <taxon>Hypocreomycetidae</taxon>
        <taxon>Hypocreales</taxon>
        <taxon>Nectriaceae</taxon>
        <taxon>Fusarium</taxon>
        <taxon>Fusarium solani species complex</taxon>
    </lineage>
</organism>
<sequence>MDIPGMEGMTGSATATDIPGVSSNGFASTASATTLPALAASDTTHSDEVVDSPSAAQTGSMVSMPGMANTFHFGVGDTLWAKPLTPMTGQGYAGAIILLILMAVFLRFLTTARGMAEKRWNTKRSSPCNGDEADNYLKMGQSREDEAGTGSHRRWNATIQLTRAFFQLTTMMIGYLLMLAVMTFNAGYLLAILSGGFLGELALGWISY</sequence>
<gene>
    <name evidence="1" type="ORF">LCI18_006992</name>
</gene>
<accession>A0ACD3Z4H6</accession>
<dbReference type="EMBL" id="CP090035">
    <property type="protein sequence ID" value="UPK96057.1"/>
    <property type="molecule type" value="Genomic_DNA"/>
</dbReference>
<proteinExistence type="predicted"/>
<protein>
    <submittedName>
        <fullName evidence="1">Uncharacterized protein</fullName>
    </submittedName>
</protein>
<dbReference type="Proteomes" id="UP000830768">
    <property type="component" value="Chromosome 6"/>
</dbReference>
<evidence type="ECO:0000313" key="1">
    <source>
        <dbReference type="EMBL" id="UPK96057.1"/>
    </source>
</evidence>
<keyword evidence="2" id="KW-1185">Reference proteome</keyword>
<reference evidence="1" key="1">
    <citation type="submission" date="2021-11" db="EMBL/GenBank/DDBJ databases">
        <title>Fusarium solani-melongenae Genome sequencing and assembly.</title>
        <authorList>
            <person name="Xie S."/>
            <person name="Huang L."/>
            <person name="Zhang X."/>
        </authorList>
    </citation>
    <scope>NUCLEOTIDE SEQUENCE</scope>
    <source>
        <strain evidence="1">CRI 24-3</strain>
    </source>
</reference>